<dbReference type="OMA" id="ANWGIEL"/>
<reference evidence="2" key="1">
    <citation type="submission" date="2025-08" db="UniProtKB">
        <authorList>
            <consortium name="RefSeq"/>
        </authorList>
    </citation>
    <scope>IDENTIFICATION</scope>
</reference>
<gene>
    <name evidence="2" type="primary">LOC109114807</name>
</gene>
<dbReference type="Proteomes" id="UP000189703">
    <property type="component" value="Unplaced"/>
</dbReference>
<dbReference type="STRING" id="4432.A0A1U8Q4L3"/>
<dbReference type="InterPro" id="IPR043502">
    <property type="entry name" value="DNA/RNA_pol_sf"/>
</dbReference>
<dbReference type="AlphaFoldDB" id="A0A1U8Q4L3"/>
<organism evidence="1 2">
    <name type="scientific">Nelumbo nucifera</name>
    <name type="common">Sacred lotus</name>
    <dbReference type="NCBI Taxonomy" id="4432"/>
    <lineage>
        <taxon>Eukaryota</taxon>
        <taxon>Viridiplantae</taxon>
        <taxon>Streptophyta</taxon>
        <taxon>Embryophyta</taxon>
        <taxon>Tracheophyta</taxon>
        <taxon>Spermatophyta</taxon>
        <taxon>Magnoliopsida</taxon>
        <taxon>Proteales</taxon>
        <taxon>Nelumbonaceae</taxon>
        <taxon>Nelumbo</taxon>
    </lineage>
</organism>
<dbReference type="PANTHER" id="PTHR11439:SF455">
    <property type="entry name" value="RLK (RECEPTOR-LIKE PROTEIN KINASE) 8, PUTATIVE-RELATED"/>
    <property type="match status" value="1"/>
</dbReference>
<keyword evidence="1" id="KW-1185">Reference proteome</keyword>
<accession>A0A1U8Q4L3</accession>
<sequence length="168" mass="18525">MDAAKPISSPMVVHPKLTRHDGSPLADPTEYRSIVGTLQYVAITHPDISFVVSKVSQFLQAPTDDHWAAMKRILRYLKHTIMHGLNLSWTSSTSLTLHAFFDADWAGYPDDRRSIEGFAIYLGPNLILGAPTNKQQLHVPTLSLNFVLVPHPPLTFSPSLSPVITSAS</sequence>
<dbReference type="RefSeq" id="XP_019053562.1">
    <property type="nucleotide sequence ID" value="XM_019198017.1"/>
</dbReference>
<dbReference type="OrthoDB" id="414945at2759"/>
<evidence type="ECO:0000313" key="1">
    <source>
        <dbReference type="Proteomes" id="UP000189703"/>
    </source>
</evidence>
<protein>
    <submittedName>
        <fullName evidence="2">Uncharacterized protein LOC109114807</fullName>
    </submittedName>
</protein>
<dbReference type="KEGG" id="nnu:109114807"/>
<dbReference type="SUPFAM" id="SSF56672">
    <property type="entry name" value="DNA/RNA polymerases"/>
    <property type="match status" value="1"/>
</dbReference>
<proteinExistence type="predicted"/>
<dbReference type="PANTHER" id="PTHR11439">
    <property type="entry name" value="GAG-POL-RELATED RETROTRANSPOSON"/>
    <property type="match status" value="1"/>
</dbReference>
<evidence type="ECO:0000313" key="2">
    <source>
        <dbReference type="RefSeq" id="XP_019053562.1"/>
    </source>
</evidence>
<dbReference type="GeneID" id="109114807"/>
<dbReference type="InParanoid" id="A0A1U8Q4L3"/>
<name>A0A1U8Q4L3_NELNU</name>